<organism evidence="2">
    <name type="scientific">Caldiarchaeum subterraneum</name>
    <dbReference type="NCBI Taxonomy" id="311458"/>
    <lineage>
        <taxon>Archaea</taxon>
        <taxon>Nitrososphaerota</taxon>
        <taxon>Candidatus Caldarchaeales</taxon>
        <taxon>Candidatus Caldarchaeaceae</taxon>
        <taxon>Candidatus Caldarchaeum</taxon>
    </lineage>
</organism>
<evidence type="ECO:0000313" key="2">
    <source>
        <dbReference type="EMBL" id="HHK69058.1"/>
    </source>
</evidence>
<sequence length="307" mass="36014">MMLGGGLAADLKRELLRLLEEDEEFRYAVAGRIGILEILKRLDRLEEEMNKLLGSNNRLWENQQKLWESQNRLWEEVRSLREGQEKLWQGQEKLWEEVRSLREGQEKLWQGQEKLWEEVRSLREGQEKLWEGQNKLWEGQNKLWEEVRSLREGQNRLEESMARLQDAVALLARTQGELAKQVGALSETIGFGLEDVARVVVPGWLQRHEGIVMAEEFTRKWITVDGEEIEVNLYGEGEKDGRKLVIIGEAKSRIYKREVEAFDAWAEKIAATIGQETYKFMFGYLIHPTAEEEGRKRKIKLIASYMR</sequence>
<feature type="coiled-coil region" evidence="1">
    <location>
        <begin position="147"/>
        <end position="174"/>
    </location>
</feature>
<keyword evidence="1" id="KW-0175">Coiled coil</keyword>
<comment type="caution">
    <text evidence="2">The sequence shown here is derived from an EMBL/GenBank/DDBJ whole genome shotgun (WGS) entry which is preliminary data.</text>
</comment>
<protein>
    <submittedName>
        <fullName evidence="2">Uncharacterized protein</fullName>
    </submittedName>
</protein>
<accession>A0A7C5LAS3</accession>
<dbReference type="PANTHER" id="PTHR34314:SF6">
    <property type="entry name" value="DUF3782 DOMAIN-CONTAINING PROTEIN"/>
    <property type="match status" value="1"/>
</dbReference>
<proteinExistence type="predicted"/>
<dbReference type="EMBL" id="DRWN01000066">
    <property type="protein sequence ID" value="HHK69058.1"/>
    <property type="molecule type" value="Genomic_DNA"/>
</dbReference>
<gene>
    <name evidence="2" type="ORF">ENM11_07945</name>
</gene>
<dbReference type="AlphaFoldDB" id="A0A7C5LAS3"/>
<evidence type="ECO:0000256" key="1">
    <source>
        <dbReference type="SAM" id="Coils"/>
    </source>
</evidence>
<dbReference type="PANTHER" id="PTHR34314">
    <property type="entry name" value="CRENARCHAEAL PROTEIN, PUTATIVE-RELATED"/>
    <property type="match status" value="1"/>
</dbReference>
<reference evidence="2" key="1">
    <citation type="journal article" date="2020" name="mSystems">
        <title>Genome- and Community-Level Interaction Insights into Carbon Utilization and Element Cycling Functions of Hydrothermarchaeota in Hydrothermal Sediment.</title>
        <authorList>
            <person name="Zhou Z."/>
            <person name="Liu Y."/>
            <person name="Xu W."/>
            <person name="Pan J."/>
            <person name="Luo Z.H."/>
            <person name="Li M."/>
        </authorList>
    </citation>
    <scope>NUCLEOTIDE SEQUENCE [LARGE SCALE GENOMIC DNA]</scope>
    <source>
        <strain evidence="2">SpSt-1056</strain>
    </source>
</reference>
<name>A0A7C5LAS3_CALS0</name>